<evidence type="ECO:0000313" key="3">
    <source>
        <dbReference type="Proteomes" id="UP000821866"/>
    </source>
</evidence>
<dbReference type="EMBL" id="JABSTU010005461">
    <property type="protein sequence ID" value="KAH7942687.1"/>
    <property type="molecule type" value="Genomic_DNA"/>
</dbReference>
<feature type="compositionally biased region" description="Basic and acidic residues" evidence="1">
    <location>
        <begin position="269"/>
        <end position="286"/>
    </location>
</feature>
<feature type="region of interest" description="Disordered" evidence="1">
    <location>
        <begin position="262"/>
        <end position="312"/>
    </location>
</feature>
<evidence type="ECO:0000256" key="1">
    <source>
        <dbReference type="SAM" id="MobiDB-lite"/>
    </source>
</evidence>
<organism evidence="2 3">
    <name type="scientific">Rhipicephalus microplus</name>
    <name type="common">Cattle tick</name>
    <name type="synonym">Boophilus microplus</name>
    <dbReference type="NCBI Taxonomy" id="6941"/>
    <lineage>
        <taxon>Eukaryota</taxon>
        <taxon>Metazoa</taxon>
        <taxon>Ecdysozoa</taxon>
        <taxon>Arthropoda</taxon>
        <taxon>Chelicerata</taxon>
        <taxon>Arachnida</taxon>
        <taxon>Acari</taxon>
        <taxon>Parasitiformes</taxon>
        <taxon>Ixodida</taxon>
        <taxon>Ixodoidea</taxon>
        <taxon>Ixodidae</taxon>
        <taxon>Rhipicephalinae</taxon>
        <taxon>Rhipicephalus</taxon>
        <taxon>Boophilus</taxon>
    </lineage>
</organism>
<dbReference type="AlphaFoldDB" id="A0A9J6CWI6"/>
<comment type="caution">
    <text evidence="2">The sequence shown here is derived from an EMBL/GenBank/DDBJ whole genome shotgun (WGS) entry which is preliminary data.</text>
</comment>
<name>A0A9J6CWI6_RHIMP</name>
<evidence type="ECO:0000313" key="2">
    <source>
        <dbReference type="EMBL" id="KAH7942687.1"/>
    </source>
</evidence>
<accession>A0A9J6CWI6</accession>
<gene>
    <name evidence="2" type="ORF">HPB51_028634</name>
</gene>
<proteinExistence type="predicted"/>
<reference evidence="2" key="2">
    <citation type="submission" date="2021-09" db="EMBL/GenBank/DDBJ databases">
        <authorList>
            <person name="Jia N."/>
            <person name="Wang J."/>
            <person name="Shi W."/>
            <person name="Du L."/>
            <person name="Sun Y."/>
            <person name="Zhan W."/>
            <person name="Jiang J."/>
            <person name="Wang Q."/>
            <person name="Zhang B."/>
            <person name="Ji P."/>
            <person name="Sakyi L.B."/>
            <person name="Cui X."/>
            <person name="Yuan T."/>
            <person name="Jiang B."/>
            <person name="Yang W."/>
            <person name="Lam T.T.-Y."/>
            <person name="Chang Q."/>
            <person name="Ding S."/>
            <person name="Wang X."/>
            <person name="Zhu J."/>
            <person name="Ruan X."/>
            <person name="Zhao L."/>
            <person name="Wei J."/>
            <person name="Que T."/>
            <person name="Du C."/>
            <person name="Cheng J."/>
            <person name="Dai P."/>
            <person name="Han X."/>
            <person name="Huang E."/>
            <person name="Gao Y."/>
            <person name="Liu J."/>
            <person name="Shao H."/>
            <person name="Ye R."/>
            <person name="Li L."/>
            <person name="Wei W."/>
            <person name="Wang X."/>
            <person name="Wang C."/>
            <person name="Huo Q."/>
            <person name="Li W."/>
            <person name="Guo W."/>
            <person name="Chen H."/>
            <person name="Chen S."/>
            <person name="Zhou L."/>
            <person name="Zhou L."/>
            <person name="Ni X."/>
            <person name="Tian J."/>
            <person name="Zhou Y."/>
            <person name="Sheng Y."/>
            <person name="Liu T."/>
            <person name="Pan Y."/>
            <person name="Xia L."/>
            <person name="Li J."/>
            <person name="Zhao F."/>
            <person name="Cao W."/>
        </authorList>
    </citation>
    <scope>NUCLEOTIDE SEQUENCE</scope>
    <source>
        <strain evidence="2">Rmic-2018</strain>
        <tissue evidence="2">Larvae</tissue>
    </source>
</reference>
<keyword evidence="3" id="KW-1185">Reference proteome</keyword>
<protein>
    <submittedName>
        <fullName evidence="2">Uncharacterized protein</fullName>
    </submittedName>
</protein>
<dbReference type="Proteomes" id="UP000821866">
    <property type="component" value="Unassembled WGS sequence"/>
</dbReference>
<reference evidence="2" key="1">
    <citation type="journal article" date="2020" name="Cell">
        <title>Large-Scale Comparative Analyses of Tick Genomes Elucidate Their Genetic Diversity and Vector Capacities.</title>
        <authorList>
            <consortium name="Tick Genome and Microbiome Consortium (TIGMIC)"/>
            <person name="Jia N."/>
            <person name="Wang J."/>
            <person name="Shi W."/>
            <person name="Du L."/>
            <person name="Sun Y."/>
            <person name="Zhan W."/>
            <person name="Jiang J.F."/>
            <person name="Wang Q."/>
            <person name="Zhang B."/>
            <person name="Ji P."/>
            <person name="Bell-Sakyi L."/>
            <person name="Cui X.M."/>
            <person name="Yuan T.T."/>
            <person name="Jiang B.G."/>
            <person name="Yang W.F."/>
            <person name="Lam T.T."/>
            <person name="Chang Q.C."/>
            <person name="Ding S.J."/>
            <person name="Wang X.J."/>
            <person name="Zhu J.G."/>
            <person name="Ruan X.D."/>
            <person name="Zhao L."/>
            <person name="Wei J.T."/>
            <person name="Ye R.Z."/>
            <person name="Que T.C."/>
            <person name="Du C.H."/>
            <person name="Zhou Y.H."/>
            <person name="Cheng J.X."/>
            <person name="Dai P.F."/>
            <person name="Guo W.B."/>
            <person name="Han X.H."/>
            <person name="Huang E.J."/>
            <person name="Li L.F."/>
            <person name="Wei W."/>
            <person name="Gao Y.C."/>
            <person name="Liu J.Z."/>
            <person name="Shao H.Z."/>
            <person name="Wang X."/>
            <person name="Wang C.C."/>
            <person name="Yang T.C."/>
            <person name="Huo Q.B."/>
            <person name="Li W."/>
            <person name="Chen H.Y."/>
            <person name="Chen S.E."/>
            <person name="Zhou L.G."/>
            <person name="Ni X.B."/>
            <person name="Tian J.H."/>
            <person name="Sheng Y."/>
            <person name="Liu T."/>
            <person name="Pan Y.S."/>
            <person name="Xia L.Y."/>
            <person name="Li J."/>
            <person name="Zhao F."/>
            <person name="Cao W.C."/>
        </authorList>
    </citation>
    <scope>NUCLEOTIDE SEQUENCE</scope>
    <source>
        <strain evidence="2">Rmic-2018</strain>
    </source>
</reference>
<sequence>MKTADDASQGPVIIRQTVFVFPREQFDPNYVRLVTRGRDPATAVACLLGFFKLVCEEGYKVMLRASCFDGNWLDEVDVGHVSGASVRRQLRALSDDSEPAATMDDFHVLLGVLLRNLACVPGHPLGHCWFLMRVVELLKLFPGVSEPPPVPLYSQAQADAVSNFGQRWPHTRAALCRALLGSQFEGPIRQLQEYITEGWRFAGMKHVYLILKFLSRHNSWALDVIPEVRARGAILQDFLEAYQRLGADGPYMNLLHLPEAKLGNRRRSHGETRTRSQEHRREDRDAQGPSTATTTRFKCCEVTPSPKTRGQQQGRFPGLHLPAQHGPSSAVAWPVWRVACRSATSTPPHRFATPPVTYTLAGEDKDRVQVGVTCTSWSGGLHYRPAHGGRQGSLRVVVTIAEQLHRGK</sequence>
<dbReference type="VEuPathDB" id="VectorBase:LOC119186373"/>